<sequence length="428" mass="46855">MLSTISNGLKHLTLTKSTQVGLIAATRAYPARGTKPLPQYLWDKEHLKEITNGEYTHKPLRVNKLGGRNPQGRKVNQHIGGGTKFDYYMIDFHRRGPTEAGETYEERVLEIRRDANRSSYIALVAGQDGKRWILATEGMQAGQLISTTCHIPENPIIGVDGCAYPIGALSIGSLVNSIERYPNTESEVFVTAAGSNATIMRHQGDFVVVKLPHKHEFALHKTCMATVGKLSNAEFHNLQYGSAQMHRRFGYKMSSGLFHKKDGYCGRKERELRELSWRRILLMIMAVTVHNIPEGMAVGVGFGSIGKSHAATFDSAFNLALGIGLQNFPEGLAVSLPLVAFGYSKFKAFLFGQFSGMVEPISAVLGCYLTIIMEPILPYALSFAAGAMIFVVVDDIIPEAQHSGNGRIASISTICGFILMMSLDVGLG</sequence>
<dbReference type="Proteomes" id="UP000095286">
    <property type="component" value="Unplaced"/>
</dbReference>
<organism evidence="1 2">
    <name type="scientific">Rhabditophanes sp. KR3021</name>
    <dbReference type="NCBI Taxonomy" id="114890"/>
    <lineage>
        <taxon>Eukaryota</taxon>
        <taxon>Metazoa</taxon>
        <taxon>Ecdysozoa</taxon>
        <taxon>Nematoda</taxon>
        <taxon>Chromadorea</taxon>
        <taxon>Rhabditida</taxon>
        <taxon>Tylenchina</taxon>
        <taxon>Panagrolaimomorpha</taxon>
        <taxon>Strongyloidoidea</taxon>
        <taxon>Alloionematidae</taxon>
        <taxon>Rhabditophanes</taxon>
    </lineage>
</organism>
<name>A0AC35UFX8_9BILA</name>
<evidence type="ECO:0000313" key="2">
    <source>
        <dbReference type="WBParaSite" id="RSKR_0001091900.2"/>
    </source>
</evidence>
<evidence type="ECO:0000313" key="1">
    <source>
        <dbReference type="Proteomes" id="UP000095286"/>
    </source>
</evidence>
<reference evidence="2" key="1">
    <citation type="submission" date="2016-11" db="UniProtKB">
        <authorList>
            <consortium name="WormBaseParasite"/>
        </authorList>
    </citation>
    <scope>IDENTIFICATION</scope>
    <source>
        <strain evidence="2">KR3021</strain>
    </source>
</reference>
<accession>A0AC35UFX8</accession>
<dbReference type="WBParaSite" id="RSKR_0001091900.2">
    <property type="protein sequence ID" value="RSKR_0001091900.2"/>
    <property type="gene ID" value="RSKR_0001091900"/>
</dbReference>
<proteinExistence type="predicted"/>
<protein>
    <submittedName>
        <fullName evidence="2">Ribosomal_L2_C domain-containing protein</fullName>
    </submittedName>
</protein>